<dbReference type="GO" id="GO:0016757">
    <property type="term" value="F:glycosyltransferase activity"/>
    <property type="evidence" value="ECO:0007669"/>
    <property type="project" value="UniProtKB-KW"/>
</dbReference>
<dbReference type="PANTHER" id="PTHR45947">
    <property type="entry name" value="SULFOQUINOVOSYL TRANSFERASE SQD2"/>
    <property type="match status" value="1"/>
</dbReference>
<evidence type="ECO:0000259" key="2">
    <source>
        <dbReference type="Pfam" id="PF13579"/>
    </source>
</evidence>
<proteinExistence type="predicted"/>
<feature type="domain" description="Glycosyltransferase subfamily 4-like N-terminal" evidence="2">
    <location>
        <begin position="61"/>
        <end position="184"/>
    </location>
</feature>
<evidence type="ECO:0000259" key="1">
    <source>
        <dbReference type="Pfam" id="PF00534"/>
    </source>
</evidence>
<reference evidence="3" key="1">
    <citation type="submission" date="2016-10" db="EMBL/GenBank/DDBJ databases">
        <title>Sequence of Gallionella enrichment culture.</title>
        <authorList>
            <person name="Poehlein A."/>
            <person name="Muehling M."/>
            <person name="Daniel R."/>
        </authorList>
    </citation>
    <scope>NUCLEOTIDE SEQUENCE</scope>
</reference>
<dbReference type="AlphaFoldDB" id="A0A1J5SG03"/>
<dbReference type="SUPFAM" id="SSF53756">
    <property type="entry name" value="UDP-Glycosyltransferase/glycogen phosphorylase"/>
    <property type="match status" value="1"/>
</dbReference>
<dbReference type="EC" id="2.4.1.301" evidence="3"/>
<comment type="caution">
    <text evidence="3">The sequence shown here is derived from an EMBL/GenBank/DDBJ whole genome shotgun (WGS) entry which is preliminary data.</text>
</comment>
<evidence type="ECO:0000313" key="3">
    <source>
        <dbReference type="EMBL" id="OIR07343.1"/>
    </source>
</evidence>
<dbReference type="Pfam" id="PF13579">
    <property type="entry name" value="Glyco_trans_4_4"/>
    <property type="match status" value="1"/>
</dbReference>
<protein>
    <submittedName>
        <fullName evidence="3">Alpha-D-kanosaminyltransferase</fullName>
        <ecNumber evidence="3">2.4.1.301</ecNumber>
    </submittedName>
</protein>
<dbReference type="InterPro" id="IPR050194">
    <property type="entry name" value="Glycosyltransferase_grp1"/>
</dbReference>
<accession>A0A1J5SG03</accession>
<organism evidence="3">
    <name type="scientific">mine drainage metagenome</name>
    <dbReference type="NCBI Taxonomy" id="410659"/>
    <lineage>
        <taxon>unclassified sequences</taxon>
        <taxon>metagenomes</taxon>
        <taxon>ecological metagenomes</taxon>
    </lineage>
</organism>
<dbReference type="Gene3D" id="3.40.50.2000">
    <property type="entry name" value="Glycogen Phosphorylase B"/>
    <property type="match status" value="2"/>
</dbReference>
<sequence length="400" mass="44523">MNADRQGPRLAVVVSHPTQYYSPWFRWLAESGAVQLRVFYLWDFGITPKRDPRFGTTFAWDVDLVSGYDWELVPNRSASPGTERFSGLDNPTLNRRLHAWRPDAILLFGYAYRSHLRLIAWARMHGVPLIFRGDSHLLGRPRGPGLAKRIMLGLLYRQFAAVTCVGRANHDYFQTFGVPESRLFFAPHSVNAAHFNPADPAVRAAAAALRARLGIADDERVVLFAGKLHPDKDPMGLLEAFLSHQRPGRALVFVGDGQDSERLRMRAARDPESRVFFLPFANQSEMPARYLAADVFCLPSSGLYETWGLAINEAMHMGRPCIVSDLVGCQRDLVEEGVTGWVFRAGDRHDLGAALERAFASDLAAAGDRARGRAASYTYASTTDGLLRALSGIGLRRQPE</sequence>
<dbReference type="Pfam" id="PF00534">
    <property type="entry name" value="Glycos_transf_1"/>
    <property type="match status" value="1"/>
</dbReference>
<feature type="domain" description="Glycosyl transferase family 1" evidence="1">
    <location>
        <begin position="209"/>
        <end position="361"/>
    </location>
</feature>
<dbReference type="InterPro" id="IPR001296">
    <property type="entry name" value="Glyco_trans_1"/>
</dbReference>
<dbReference type="InterPro" id="IPR028098">
    <property type="entry name" value="Glyco_trans_4-like_N"/>
</dbReference>
<dbReference type="PANTHER" id="PTHR45947:SF3">
    <property type="entry name" value="SULFOQUINOVOSYL TRANSFERASE SQD2"/>
    <property type="match status" value="1"/>
</dbReference>
<keyword evidence="3" id="KW-0808">Transferase</keyword>
<keyword evidence="3" id="KW-0328">Glycosyltransferase</keyword>
<name>A0A1J5SG03_9ZZZZ</name>
<dbReference type="CDD" id="cd03801">
    <property type="entry name" value="GT4_PimA-like"/>
    <property type="match status" value="1"/>
</dbReference>
<dbReference type="EMBL" id="MLJW01000038">
    <property type="protein sequence ID" value="OIR07343.1"/>
    <property type="molecule type" value="Genomic_DNA"/>
</dbReference>
<gene>
    <name evidence="3" type="primary">kanE_2</name>
    <name evidence="3" type="ORF">GALL_105990</name>
</gene>